<dbReference type="CDD" id="cd16146">
    <property type="entry name" value="ARS_like"/>
    <property type="match status" value="1"/>
</dbReference>
<evidence type="ECO:0000259" key="6">
    <source>
        <dbReference type="Pfam" id="PF00884"/>
    </source>
</evidence>
<evidence type="ECO:0000256" key="5">
    <source>
        <dbReference type="SAM" id="SignalP"/>
    </source>
</evidence>
<keyword evidence="8" id="KW-1185">Reference proteome</keyword>
<feature type="signal peptide" evidence="5">
    <location>
        <begin position="1"/>
        <end position="21"/>
    </location>
</feature>
<keyword evidence="2" id="KW-0479">Metal-binding</keyword>
<evidence type="ECO:0000313" key="7">
    <source>
        <dbReference type="EMBL" id="PHN04191.1"/>
    </source>
</evidence>
<dbReference type="GO" id="GO:0004065">
    <property type="term" value="F:arylsulfatase activity"/>
    <property type="evidence" value="ECO:0007669"/>
    <property type="project" value="TreeGrafter"/>
</dbReference>
<evidence type="ECO:0000256" key="1">
    <source>
        <dbReference type="ARBA" id="ARBA00008779"/>
    </source>
</evidence>
<comment type="caution">
    <text evidence="7">The sequence shown here is derived from an EMBL/GenBank/DDBJ whole genome shotgun (WGS) entry which is preliminary data.</text>
</comment>
<accession>A0A2D0N6P5</accession>
<name>A0A2D0N6P5_FLAN2</name>
<dbReference type="EMBL" id="PDUD01000027">
    <property type="protein sequence ID" value="PHN04191.1"/>
    <property type="molecule type" value="Genomic_DNA"/>
</dbReference>
<keyword evidence="5" id="KW-0732">Signal</keyword>
<dbReference type="RefSeq" id="WP_099152577.1">
    <property type="nucleotide sequence ID" value="NZ_PDUD01000027.1"/>
</dbReference>
<sequence>MQFTPTVRILFLSLLACLYGACTPDAPTDTGETSPPNIVIILADDQGWGDLSMNGNPVVNTSHIDSLGRNGLIFDRFYVDPVCSPTRAALLTGRYAVRGGVYSTSAGGERLDLDEQTFARHLQNAGYRTGAFGKWHNGMQAPYHPNSRGFEEFYGYCSGHWGSYFDAMLEHNGAIVQSEGYLTDVLTERAMDFMQEHRDESFLVYLPLNTPHSPMQVPDRWWQKFADMELPAHRFQDQENPDHTRAAYAMAENIDWNVGRVADKLAELGIDERTILIYFSDNGPNGWRWNGGMAGIKGHTNEGGVRSPFVLYWPEKVPQGRVVRQITSVADLYPTLLDLTAVADPGDKATDGLSLQPLILGDTTAWPDRVLVNHWGNRTSVRSQQYRLDHEDRLFDMISDPGQTTDIGDKVPAVKAVLKKKKDIWREEVWSELPEEDLRSFTIGHPDAVYDQLPARDGIAHGNIERSNRWPNCSFYTNWTSPEDSISWEVEVLADGEFEATLYYTCREGDTGAVIALQTGMEVATVKIDEAYDPPLRGIEHDRYIRGESYVKDFKPIALGTISLQKGKQTLSLKALEIPGEMAVDFRLLLLKRL</sequence>
<dbReference type="AlphaFoldDB" id="A0A2D0N6P5"/>
<dbReference type="Proteomes" id="UP000223913">
    <property type="component" value="Unassembled WGS sequence"/>
</dbReference>
<feature type="chain" id="PRO_5012813243" evidence="5">
    <location>
        <begin position="22"/>
        <end position="594"/>
    </location>
</feature>
<dbReference type="PANTHER" id="PTHR42693">
    <property type="entry name" value="ARYLSULFATASE FAMILY MEMBER"/>
    <property type="match status" value="1"/>
</dbReference>
<reference evidence="7 8" key="1">
    <citation type="submission" date="2017-10" db="EMBL/GenBank/DDBJ databases">
        <title>The draft genome sequence of Lewinella nigricans NBRC 102662.</title>
        <authorList>
            <person name="Wang K."/>
        </authorList>
    </citation>
    <scope>NUCLEOTIDE SEQUENCE [LARGE SCALE GENOMIC DNA]</scope>
    <source>
        <strain evidence="7 8">NBRC 102662</strain>
    </source>
</reference>
<evidence type="ECO:0000256" key="4">
    <source>
        <dbReference type="ARBA" id="ARBA00022837"/>
    </source>
</evidence>
<dbReference type="InterPro" id="IPR000917">
    <property type="entry name" value="Sulfatase_N"/>
</dbReference>
<dbReference type="InterPro" id="IPR024607">
    <property type="entry name" value="Sulfatase_CS"/>
</dbReference>
<dbReference type="InterPro" id="IPR017850">
    <property type="entry name" value="Alkaline_phosphatase_core_sf"/>
</dbReference>
<evidence type="ECO:0000313" key="8">
    <source>
        <dbReference type="Proteomes" id="UP000223913"/>
    </source>
</evidence>
<proteinExistence type="inferred from homology"/>
<dbReference type="Gene3D" id="3.40.720.10">
    <property type="entry name" value="Alkaline Phosphatase, subunit A"/>
    <property type="match status" value="1"/>
</dbReference>
<dbReference type="PROSITE" id="PS00523">
    <property type="entry name" value="SULFATASE_1"/>
    <property type="match status" value="1"/>
</dbReference>
<comment type="similarity">
    <text evidence="1">Belongs to the sulfatase family.</text>
</comment>
<dbReference type="Pfam" id="PF00884">
    <property type="entry name" value="Sulfatase"/>
    <property type="match status" value="1"/>
</dbReference>
<feature type="domain" description="Sulfatase N-terminal" evidence="6">
    <location>
        <begin position="36"/>
        <end position="340"/>
    </location>
</feature>
<dbReference type="SUPFAM" id="SSF53649">
    <property type="entry name" value="Alkaline phosphatase-like"/>
    <property type="match status" value="1"/>
</dbReference>
<dbReference type="GO" id="GO:0046872">
    <property type="term" value="F:metal ion binding"/>
    <property type="evidence" value="ECO:0007669"/>
    <property type="project" value="UniProtKB-KW"/>
</dbReference>
<keyword evidence="3" id="KW-0378">Hydrolase</keyword>
<protein>
    <submittedName>
        <fullName evidence="7">N-acetylgalactosamine 6-sulfate sulfatase</fullName>
    </submittedName>
</protein>
<gene>
    <name evidence="7" type="ORF">CRP01_22930</name>
</gene>
<evidence type="ECO:0000256" key="3">
    <source>
        <dbReference type="ARBA" id="ARBA00022801"/>
    </source>
</evidence>
<organism evidence="7 8">
    <name type="scientific">Flavilitoribacter nigricans (strain ATCC 23147 / DSM 23189 / NBRC 102662 / NCIMB 1420 / SS-2)</name>
    <name type="common">Lewinella nigricans</name>
    <dbReference type="NCBI Taxonomy" id="1122177"/>
    <lineage>
        <taxon>Bacteria</taxon>
        <taxon>Pseudomonadati</taxon>
        <taxon>Bacteroidota</taxon>
        <taxon>Saprospiria</taxon>
        <taxon>Saprospirales</taxon>
        <taxon>Lewinellaceae</taxon>
        <taxon>Flavilitoribacter</taxon>
    </lineage>
</organism>
<dbReference type="OrthoDB" id="9764377at2"/>
<evidence type="ECO:0000256" key="2">
    <source>
        <dbReference type="ARBA" id="ARBA00022723"/>
    </source>
</evidence>
<keyword evidence="4" id="KW-0106">Calcium</keyword>
<dbReference type="InterPro" id="IPR050738">
    <property type="entry name" value="Sulfatase"/>
</dbReference>
<dbReference type="PANTHER" id="PTHR42693:SF53">
    <property type="entry name" value="ENDO-4-O-SULFATASE"/>
    <property type="match status" value="1"/>
</dbReference>